<feature type="transmembrane region" description="Helical" evidence="5">
    <location>
        <begin position="9"/>
        <end position="26"/>
    </location>
</feature>
<evidence type="ECO:0000256" key="5">
    <source>
        <dbReference type="SAM" id="Phobius"/>
    </source>
</evidence>
<keyword evidence="2 5" id="KW-0812">Transmembrane</keyword>
<feature type="transmembrane region" description="Helical" evidence="5">
    <location>
        <begin position="124"/>
        <end position="143"/>
    </location>
</feature>
<feature type="transmembrane region" description="Helical" evidence="5">
    <location>
        <begin position="280"/>
        <end position="300"/>
    </location>
</feature>
<dbReference type="RefSeq" id="WP_117179501.1">
    <property type="nucleotide sequence ID" value="NZ_QFZK01000015.1"/>
</dbReference>
<evidence type="ECO:0000313" key="8">
    <source>
        <dbReference type="Proteomes" id="UP000260665"/>
    </source>
</evidence>
<feature type="transmembrane region" description="Helical" evidence="5">
    <location>
        <begin position="223"/>
        <end position="245"/>
    </location>
</feature>
<proteinExistence type="predicted"/>
<dbReference type="SUPFAM" id="SSF103481">
    <property type="entry name" value="Multidrug resistance efflux transporter EmrE"/>
    <property type="match status" value="2"/>
</dbReference>
<comment type="subcellular location">
    <subcellularLocation>
        <location evidence="1">Membrane</location>
        <topology evidence="1">Multi-pass membrane protein</topology>
    </subcellularLocation>
</comment>
<feature type="transmembrane region" description="Helical" evidence="5">
    <location>
        <begin position="149"/>
        <end position="167"/>
    </location>
</feature>
<organism evidence="7 8">
    <name type="scientific">Rhodoferax lacus</name>
    <dbReference type="NCBI Taxonomy" id="2184758"/>
    <lineage>
        <taxon>Bacteria</taxon>
        <taxon>Pseudomonadati</taxon>
        <taxon>Pseudomonadota</taxon>
        <taxon>Betaproteobacteria</taxon>
        <taxon>Burkholderiales</taxon>
        <taxon>Comamonadaceae</taxon>
        <taxon>Rhodoferax</taxon>
    </lineage>
</organism>
<feature type="transmembrane region" description="Helical" evidence="5">
    <location>
        <begin position="63"/>
        <end position="86"/>
    </location>
</feature>
<gene>
    <name evidence="7" type="ORF">DIC66_18115</name>
</gene>
<evidence type="ECO:0000259" key="6">
    <source>
        <dbReference type="Pfam" id="PF00892"/>
    </source>
</evidence>
<sequence>MQNQSARGILYLCFGVFIFSLQDAIIKQVSGGYALTEVVFLRSCVGLPILLVLVQREAGWRALFAAGLLPLALRALIMFGAYTAYYMAFPALPLADAVALYFTVPLFITALAGPVLGEHIGWKVWAAVVLGFAGVLVMLQPGTGLFNPAALLSLISAALYGCAMLMARKMGTRLPTSVMAFYQNGFFLLGAALAAAVLHQLGIEHATHPSVAFLVRPWTVPTVTDGALIGVCGVVAAVGTMFLTAAYRVARSSTVTPFEYTGILWAPLWGYLFFSEIPKFTTFVGAAVILVAGLIAMRMAQK</sequence>
<feature type="transmembrane region" description="Helical" evidence="5">
    <location>
        <begin position="98"/>
        <end position="117"/>
    </location>
</feature>
<evidence type="ECO:0000256" key="2">
    <source>
        <dbReference type="ARBA" id="ARBA00022692"/>
    </source>
</evidence>
<keyword evidence="4 5" id="KW-0472">Membrane</keyword>
<evidence type="ECO:0000256" key="1">
    <source>
        <dbReference type="ARBA" id="ARBA00004141"/>
    </source>
</evidence>
<comment type="caution">
    <text evidence="7">The sequence shown here is derived from an EMBL/GenBank/DDBJ whole genome shotgun (WGS) entry which is preliminary data.</text>
</comment>
<feature type="domain" description="EamA" evidence="6">
    <location>
        <begin position="149"/>
        <end position="294"/>
    </location>
</feature>
<dbReference type="Pfam" id="PF00892">
    <property type="entry name" value="EamA"/>
    <property type="match status" value="2"/>
</dbReference>
<dbReference type="AlphaFoldDB" id="A0A3E1R832"/>
<protein>
    <submittedName>
        <fullName evidence="7">EamA/RhaT family transporter</fullName>
    </submittedName>
</protein>
<dbReference type="EMBL" id="QFZK01000015">
    <property type="protein sequence ID" value="RFO95538.1"/>
    <property type="molecule type" value="Genomic_DNA"/>
</dbReference>
<dbReference type="InterPro" id="IPR000620">
    <property type="entry name" value="EamA_dom"/>
</dbReference>
<feature type="domain" description="EamA" evidence="6">
    <location>
        <begin position="7"/>
        <end position="139"/>
    </location>
</feature>
<dbReference type="PANTHER" id="PTHR22911">
    <property type="entry name" value="ACYL-MALONYL CONDENSING ENZYME-RELATED"/>
    <property type="match status" value="1"/>
</dbReference>
<evidence type="ECO:0000256" key="4">
    <source>
        <dbReference type="ARBA" id="ARBA00023136"/>
    </source>
</evidence>
<name>A0A3E1R832_9BURK</name>
<keyword evidence="8" id="KW-1185">Reference proteome</keyword>
<feature type="transmembrane region" description="Helical" evidence="5">
    <location>
        <begin position="179"/>
        <end position="203"/>
    </location>
</feature>
<feature type="transmembrane region" description="Helical" evidence="5">
    <location>
        <begin position="32"/>
        <end position="54"/>
    </location>
</feature>
<dbReference type="OrthoDB" id="8584557at2"/>
<dbReference type="Proteomes" id="UP000260665">
    <property type="component" value="Unassembled WGS sequence"/>
</dbReference>
<accession>A0A3E1R832</accession>
<evidence type="ECO:0000313" key="7">
    <source>
        <dbReference type="EMBL" id="RFO95538.1"/>
    </source>
</evidence>
<reference evidence="7 8" key="1">
    <citation type="submission" date="2018-05" db="EMBL/GenBank/DDBJ databases">
        <title>Rhodoferax soyangensis sp.nov., isolated from an oligotrophic freshwater lake.</title>
        <authorList>
            <person name="Park M."/>
        </authorList>
    </citation>
    <scope>NUCLEOTIDE SEQUENCE [LARGE SCALE GENOMIC DNA]</scope>
    <source>
        <strain evidence="7 8">IMCC26218</strain>
    </source>
</reference>
<dbReference type="PANTHER" id="PTHR22911:SF6">
    <property type="entry name" value="SOLUTE CARRIER FAMILY 35 MEMBER G1"/>
    <property type="match status" value="1"/>
</dbReference>
<dbReference type="InterPro" id="IPR037185">
    <property type="entry name" value="EmrE-like"/>
</dbReference>
<evidence type="ECO:0000256" key="3">
    <source>
        <dbReference type="ARBA" id="ARBA00022989"/>
    </source>
</evidence>
<feature type="transmembrane region" description="Helical" evidence="5">
    <location>
        <begin position="257"/>
        <end position="274"/>
    </location>
</feature>
<keyword evidence="3 5" id="KW-1133">Transmembrane helix</keyword>
<dbReference type="GO" id="GO:0016020">
    <property type="term" value="C:membrane"/>
    <property type="evidence" value="ECO:0007669"/>
    <property type="project" value="UniProtKB-SubCell"/>
</dbReference>